<dbReference type="SUPFAM" id="SSF56176">
    <property type="entry name" value="FAD-binding/transporter-associated domain-like"/>
    <property type="match status" value="1"/>
</dbReference>
<comment type="cofactor">
    <cofactor evidence="1">
        <name>FAD</name>
        <dbReference type="ChEBI" id="CHEBI:57692"/>
    </cofactor>
</comment>
<dbReference type="InterPro" id="IPR016169">
    <property type="entry name" value="FAD-bd_PCMH_sub2"/>
</dbReference>
<dbReference type="InterPro" id="IPR051914">
    <property type="entry name" value="FAD-linked_OxidoTrans_Type4"/>
</dbReference>
<keyword evidence="2" id="KW-0285">Flavoprotein</keyword>
<dbReference type="RefSeq" id="WP_379524225.1">
    <property type="nucleotide sequence ID" value="NZ_JBHSPA010000115.1"/>
</dbReference>
<dbReference type="EMBL" id="JBHSPA010000115">
    <property type="protein sequence ID" value="MFC5834814.1"/>
    <property type="molecule type" value="Genomic_DNA"/>
</dbReference>
<organism evidence="6 7">
    <name type="scientific">Nonomuraea insulae</name>
    <dbReference type="NCBI Taxonomy" id="1616787"/>
    <lineage>
        <taxon>Bacteria</taxon>
        <taxon>Bacillati</taxon>
        <taxon>Actinomycetota</taxon>
        <taxon>Actinomycetes</taxon>
        <taxon>Streptosporangiales</taxon>
        <taxon>Streptosporangiaceae</taxon>
        <taxon>Nonomuraea</taxon>
    </lineage>
</organism>
<dbReference type="InterPro" id="IPR016164">
    <property type="entry name" value="FAD-linked_Oxase-like_C"/>
</dbReference>
<dbReference type="PROSITE" id="PS51387">
    <property type="entry name" value="FAD_PCMH"/>
    <property type="match status" value="1"/>
</dbReference>
<dbReference type="SUPFAM" id="SSF55103">
    <property type="entry name" value="FAD-linked oxidases, C-terminal domain"/>
    <property type="match status" value="1"/>
</dbReference>
<dbReference type="Gene3D" id="1.10.45.10">
    <property type="entry name" value="Vanillyl-alcohol Oxidase, Chain A, domain 4"/>
    <property type="match status" value="1"/>
</dbReference>
<dbReference type="InterPro" id="IPR004113">
    <property type="entry name" value="FAD-bd_oxidored_4_C"/>
</dbReference>
<dbReference type="Proteomes" id="UP001596058">
    <property type="component" value="Unassembled WGS sequence"/>
</dbReference>
<dbReference type="InterPro" id="IPR036318">
    <property type="entry name" value="FAD-bd_PCMH-like_sf"/>
</dbReference>
<gene>
    <name evidence="6" type="ORF">ACFPZ3_64160</name>
</gene>
<comment type="caution">
    <text evidence="6">The sequence shown here is derived from an EMBL/GenBank/DDBJ whole genome shotgun (WGS) entry which is preliminary data.</text>
</comment>
<evidence type="ECO:0000256" key="4">
    <source>
        <dbReference type="ARBA" id="ARBA00023002"/>
    </source>
</evidence>
<reference evidence="7" key="1">
    <citation type="journal article" date="2019" name="Int. J. Syst. Evol. Microbiol.">
        <title>The Global Catalogue of Microorganisms (GCM) 10K type strain sequencing project: providing services to taxonomists for standard genome sequencing and annotation.</title>
        <authorList>
            <consortium name="The Broad Institute Genomics Platform"/>
            <consortium name="The Broad Institute Genome Sequencing Center for Infectious Disease"/>
            <person name="Wu L."/>
            <person name="Ma J."/>
        </authorList>
    </citation>
    <scope>NUCLEOTIDE SEQUENCE [LARGE SCALE GENOMIC DNA]</scope>
    <source>
        <strain evidence="7">CCUG 53903</strain>
    </source>
</reference>
<dbReference type="Pfam" id="PF01565">
    <property type="entry name" value="FAD_binding_4"/>
    <property type="match status" value="1"/>
</dbReference>
<feature type="domain" description="FAD-binding PCMH-type" evidence="5">
    <location>
        <begin position="34"/>
        <end position="213"/>
    </location>
</feature>
<dbReference type="PANTHER" id="PTHR42934:SF2">
    <property type="entry name" value="GLYCOLATE OXIDASE SUBUNIT GLCD"/>
    <property type="match status" value="1"/>
</dbReference>
<protein>
    <submittedName>
        <fullName evidence="6">FAD-binding oxidoreductase</fullName>
    </submittedName>
</protein>
<dbReference type="Gene3D" id="3.30.465.10">
    <property type="match status" value="1"/>
</dbReference>
<keyword evidence="3" id="KW-0274">FAD</keyword>
<dbReference type="Gene3D" id="3.30.70.2740">
    <property type="match status" value="1"/>
</dbReference>
<dbReference type="PANTHER" id="PTHR42934">
    <property type="entry name" value="GLYCOLATE OXIDASE SUBUNIT GLCD"/>
    <property type="match status" value="1"/>
</dbReference>
<dbReference type="Pfam" id="PF02913">
    <property type="entry name" value="FAD-oxidase_C"/>
    <property type="match status" value="1"/>
</dbReference>
<dbReference type="InterPro" id="IPR016171">
    <property type="entry name" value="Vanillyl_alc_oxidase_C-sub2"/>
</dbReference>
<name>A0ABW1DAF3_9ACTN</name>
<accession>A0ABW1DAF3</accession>
<dbReference type="InterPro" id="IPR016166">
    <property type="entry name" value="FAD-bd_PCMH"/>
</dbReference>
<dbReference type="InterPro" id="IPR006094">
    <property type="entry name" value="Oxid_FAD_bind_N"/>
</dbReference>
<sequence length="457" mass="47888">MFLTRLRDALTEADVVDDPQIIESYRADHAPGVPAGMPRAVVFPRSAEQVAAVLRAAVAERVPVVPRGAGSGLAGGANAVDGCVVVVMDRMDEIVRIDPLDGVAVVQPGVRNTALREAAAEHGLWYAPDPASRDFCSIGGNVATNAGGLCCVKYGVTRDSVLALQVVLADGSITRLGRRSIKGVAGYDLTGLFVGSEGTLGIITEVTVRLRPLPPPAITVVASMPGLTAAATAVQSCLTTMTPSLLELLDRRTIRAVEEWKGLGLDTSAAALLLAQTDLPGEAGEAEARRLEQTFTEHGALEVYRSETAEEAELLLGARRFAFPALERLGRVYLEDIAIPRGRLADLLAAVERIADRTGAIVGTFGHAGDGNMHPTIVAPWDAPEAGTAATAAFHAIMDAALDLGGTITGEHGVGLLKRHGLAGELDDTARRLHLQIKQTLDPYGLLNPGKALPSMP</sequence>
<keyword evidence="7" id="KW-1185">Reference proteome</keyword>
<evidence type="ECO:0000256" key="1">
    <source>
        <dbReference type="ARBA" id="ARBA00001974"/>
    </source>
</evidence>
<evidence type="ECO:0000313" key="6">
    <source>
        <dbReference type="EMBL" id="MFC5834814.1"/>
    </source>
</evidence>
<evidence type="ECO:0000256" key="3">
    <source>
        <dbReference type="ARBA" id="ARBA00022827"/>
    </source>
</evidence>
<evidence type="ECO:0000256" key="2">
    <source>
        <dbReference type="ARBA" id="ARBA00022630"/>
    </source>
</evidence>
<evidence type="ECO:0000313" key="7">
    <source>
        <dbReference type="Proteomes" id="UP001596058"/>
    </source>
</evidence>
<proteinExistence type="predicted"/>
<evidence type="ECO:0000259" key="5">
    <source>
        <dbReference type="PROSITE" id="PS51387"/>
    </source>
</evidence>
<keyword evidence="4" id="KW-0560">Oxidoreductase</keyword>